<evidence type="ECO:0000313" key="2">
    <source>
        <dbReference type="EnsemblPlants" id="AET2Gv20080400.2"/>
    </source>
</evidence>
<dbReference type="Proteomes" id="UP000015105">
    <property type="component" value="Chromosome 2D"/>
</dbReference>
<reference evidence="2" key="5">
    <citation type="journal article" date="2021" name="G3 (Bethesda)">
        <title>Aegilops tauschii genome assembly Aet v5.0 features greater sequence contiguity and improved annotation.</title>
        <authorList>
            <person name="Wang L."/>
            <person name="Zhu T."/>
            <person name="Rodriguez J.C."/>
            <person name="Deal K.R."/>
            <person name="Dubcovsky J."/>
            <person name="McGuire P.E."/>
            <person name="Lux T."/>
            <person name="Spannagl M."/>
            <person name="Mayer K.F.X."/>
            <person name="Baldrich P."/>
            <person name="Meyers B.C."/>
            <person name="Huo N."/>
            <person name="Gu Y.Q."/>
            <person name="Zhou H."/>
            <person name="Devos K.M."/>
            <person name="Bennetzen J.L."/>
            <person name="Unver T."/>
            <person name="Budak H."/>
            <person name="Gulick P.J."/>
            <person name="Galiba G."/>
            <person name="Kalapos B."/>
            <person name="Nelson D.R."/>
            <person name="Li P."/>
            <person name="You F.M."/>
            <person name="Luo M.C."/>
            <person name="Dvorak J."/>
        </authorList>
    </citation>
    <scope>NUCLEOTIDE SEQUENCE [LARGE SCALE GENOMIC DNA]</scope>
    <source>
        <strain evidence="2">cv. AL8/78</strain>
    </source>
</reference>
<dbReference type="EnsemblPlants" id="AET2Gv20080400.2">
    <property type="protein sequence ID" value="AET2Gv20080400.2"/>
    <property type="gene ID" value="AET2Gv20080400"/>
</dbReference>
<protein>
    <submittedName>
        <fullName evidence="2">Uncharacterized protein</fullName>
    </submittedName>
</protein>
<proteinExistence type="predicted"/>
<accession>A0A453ADC4</accession>
<evidence type="ECO:0000256" key="1">
    <source>
        <dbReference type="SAM" id="Phobius"/>
    </source>
</evidence>
<reference evidence="2" key="4">
    <citation type="submission" date="2019-03" db="UniProtKB">
        <authorList>
            <consortium name="EnsemblPlants"/>
        </authorList>
    </citation>
    <scope>IDENTIFICATION</scope>
</reference>
<feature type="transmembrane region" description="Helical" evidence="1">
    <location>
        <begin position="25"/>
        <end position="45"/>
    </location>
</feature>
<keyword evidence="1" id="KW-0812">Transmembrane</keyword>
<keyword evidence="1" id="KW-0472">Membrane</keyword>
<keyword evidence="3" id="KW-1185">Reference proteome</keyword>
<organism evidence="2 3">
    <name type="scientific">Aegilops tauschii subsp. strangulata</name>
    <name type="common">Goatgrass</name>
    <dbReference type="NCBI Taxonomy" id="200361"/>
    <lineage>
        <taxon>Eukaryota</taxon>
        <taxon>Viridiplantae</taxon>
        <taxon>Streptophyta</taxon>
        <taxon>Embryophyta</taxon>
        <taxon>Tracheophyta</taxon>
        <taxon>Spermatophyta</taxon>
        <taxon>Magnoliopsida</taxon>
        <taxon>Liliopsida</taxon>
        <taxon>Poales</taxon>
        <taxon>Poaceae</taxon>
        <taxon>BOP clade</taxon>
        <taxon>Pooideae</taxon>
        <taxon>Triticodae</taxon>
        <taxon>Triticeae</taxon>
        <taxon>Triticinae</taxon>
        <taxon>Aegilops</taxon>
    </lineage>
</organism>
<reference evidence="3" key="1">
    <citation type="journal article" date="2014" name="Science">
        <title>Ancient hybridizations among the ancestral genomes of bread wheat.</title>
        <authorList>
            <consortium name="International Wheat Genome Sequencing Consortium,"/>
            <person name="Marcussen T."/>
            <person name="Sandve S.R."/>
            <person name="Heier L."/>
            <person name="Spannagl M."/>
            <person name="Pfeifer M."/>
            <person name="Jakobsen K.S."/>
            <person name="Wulff B.B."/>
            <person name="Steuernagel B."/>
            <person name="Mayer K.F."/>
            <person name="Olsen O.A."/>
        </authorList>
    </citation>
    <scope>NUCLEOTIDE SEQUENCE [LARGE SCALE GENOMIC DNA]</scope>
    <source>
        <strain evidence="3">cv. AL8/78</strain>
    </source>
</reference>
<sequence>MYIYYIHIKFVSIHSAKKMVKRHTVLLLLVFVIMFSYNVLEGGAYQNQVAFSRKELKAQQKVSFTGMDPSLGGQVSGATDAGGRVLADT</sequence>
<dbReference type="AlphaFoldDB" id="A0A453ADC4"/>
<reference evidence="2" key="3">
    <citation type="journal article" date="2017" name="Nature">
        <title>Genome sequence of the progenitor of the wheat D genome Aegilops tauschii.</title>
        <authorList>
            <person name="Luo M.C."/>
            <person name="Gu Y.Q."/>
            <person name="Puiu D."/>
            <person name="Wang H."/>
            <person name="Twardziok S.O."/>
            <person name="Deal K.R."/>
            <person name="Huo N."/>
            <person name="Zhu T."/>
            <person name="Wang L."/>
            <person name="Wang Y."/>
            <person name="McGuire P.E."/>
            <person name="Liu S."/>
            <person name="Long H."/>
            <person name="Ramasamy R.K."/>
            <person name="Rodriguez J.C."/>
            <person name="Van S.L."/>
            <person name="Yuan L."/>
            <person name="Wang Z."/>
            <person name="Xia Z."/>
            <person name="Xiao L."/>
            <person name="Anderson O.D."/>
            <person name="Ouyang S."/>
            <person name="Liang Y."/>
            <person name="Zimin A.V."/>
            <person name="Pertea G."/>
            <person name="Qi P."/>
            <person name="Bennetzen J.L."/>
            <person name="Dai X."/>
            <person name="Dawson M.W."/>
            <person name="Muller H.G."/>
            <person name="Kugler K."/>
            <person name="Rivarola-Duarte L."/>
            <person name="Spannagl M."/>
            <person name="Mayer K.F.X."/>
            <person name="Lu F.H."/>
            <person name="Bevan M.W."/>
            <person name="Leroy P."/>
            <person name="Li P."/>
            <person name="You F.M."/>
            <person name="Sun Q."/>
            <person name="Liu Z."/>
            <person name="Lyons E."/>
            <person name="Wicker T."/>
            <person name="Salzberg S.L."/>
            <person name="Devos K.M."/>
            <person name="Dvorak J."/>
        </authorList>
    </citation>
    <scope>NUCLEOTIDE SEQUENCE [LARGE SCALE GENOMIC DNA]</scope>
    <source>
        <strain evidence="2">cv. AL8/78</strain>
    </source>
</reference>
<keyword evidence="1" id="KW-1133">Transmembrane helix</keyword>
<dbReference type="Gramene" id="AET2Gv20080400.2">
    <property type="protein sequence ID" value="AET2Gv20080400.2"/>
    <property type="gene ID" value="AET2Gv20080400"/>
</dbReference>
<name>A0A453ADC4_AEGTS</name>
<reference evidence="3" key="2">
    <citation type="journal article" date="2017" name="Nat. Plants">
        <title>The Aegilops tauschii genome reveals multiple impacts of transposons.</title>
        <authorList>
            <person name="Zhao G."/>
            <person name="Zou C."/>
            <person name="Li K."/>
            <person name="Wang K."/>
            <person name="Li T."/>
            <person name="Gao L."/>
            <person name="Zhang X."/>
            <person name="Wang H."/>
            <person name="Yang Z."/>
            <person name="Liu X."/>
            <person name="Jiang W."/>
            <person name="Mao L."/>
            <person name="Kong X."/>
            <person name="Jiao Y."/>
            <person name="Jia J."/>
        </authorList>
    </citation>
    <scope>NUCLEOTIDE SEQUENCE [LARGE SCALE GENOMIC DNA]</scope>
    <source>
        <strain evidence="3">cv. AL8/78</strain>
    </source>
</reference>
<evidence type="ECO:0000313" key="3">
    <source>
        <dbReference type="Proteomes" id="UP000015105"/>
    </source>
</evidence>